<feature type="repeat" description="ANK" evidence="3">
    <location>
        <begin position="124"/>
        <end position="156"/>
    </location>
</feature>
<dbReference type="InterPro" id="IPR002110">
    <property type="entry name" value="Ankyrin_rpt"/>
</dbReference>
<gene>
    <name evidence="4" type="ORF">ABVK25_006875</name>
</gene>
<dbReference type="PROSITE" id="PS50088">
    <property type="entry name" value="ANK_REPEAT"/>
    <property type="match status" value="1"/>
</dbReference>
<keyword evidence="5" id="KW-1185">Reference proteome</keyword>
<sequence length="174" mass="19041">MLELGIDASVRNNLGQTPFHIAVGRRDQNSWYTNGRLEFLLGSNGNPDVNVADNKEICPIHLAATTLSEHRVRRMFNEGADSKALTIGGQSAIHIACRTRQSNTVGLPTELCISEGQSEILDEEGRTALHYACRSGRTESVKIFFGVGADPYVTDHKGKAPLDACAELPDEDYR</sequence>
<dbReference type="Pfam" id="PF12796">
    <property type="entry name" value="Ank_2"/>
    <property type="match status" value="1"/>
</dbReference>
<organism evidence="4 5">
    <name type="scientific">Lepraria finkii</name>
    <dbReference type="NCBI Taxonomy" id="1340010"/>
    <lineage>
        <taxon>Eukaryota</taxon>
        <taxon>Fungi</taxon>
        <taxon>Dikarya</taxon>
        <taxon>Ascomycota</taxon>
        <taxon>Pezizomycotina</taxon>
        <taxon>Lecanoromycetes</taxon>
        <taxon>OSLEUM clade</taxon>
        <taxon>Lecanoromycetidae</taxon>
        <taxon>Lecanorales</taxon>
        <taxon>Lecanorineae</taxon>
        <taxon>Stereocaulaceae</taxon>
        <taxon>Lepraria</taxon>
    </lineage>
</organism>
<dbReference type="SMART" id="SM00248">
    <property type="entry name" value="ANK"/>
    <property type="match status" value="2"/>
</dbReference>
<dbReference type="Proteomes" id="UP001590951">
    <property type="component" value="Unassembled WGS sequence"/>
</dbReference>
<name>A0ABR4B4Z0_9LECA</name>
<evidence type="ECO:0000313" key="5">
    <source>
        <dbReference type="Proteomes" id="UP001590951"/>
    </source>
</evidence>
<keyword evidence="1" id="KW-0677">Repeat</keyword>
<keyword evidence="2 3" id="KW-0040">ANK repeat</keyword>
<evidence type="ECO:0000313" key="4">
    <source>
        <dbReference type="EMBL" id="KAL2052934.1"/>
    </source>
</evidence>
<comment type="caution">
    <text evidence="4">The sequence shown here is derived from an EMBL/GenBank/DDBJ whole genome shotgun (WGS) entry which is preliminary data.</text>
</comment>
<dbReference type="Gene3D" id="1.25.40.20">
    <property type="entry name" value="Ankyrin repeat-containing domain"/>
    <property type="match status" value="1"/>
</dbReference>
<evidence type="ECO:0000256" key="3">
    <source>
        <dbReference type="PROSITE-ProRule" id="PRU00023"/>
    </source>
</evidence>
<dbReference type="SUPFAM" id="SSF48403">
    <property type="entry name" value="Ankyrin repeat"/>
    <property type="match status" value="1"/>
</dbReference>
<accession>A0ABR4B4Z0</accession>
<dbReference type="PROSITE" id="PS50297">
    <property type="entry name" value="ANK_REP_REGION"/>
    <property type="match status" value="1"/>
</dbReference>
<proteinExistence type="predicted"/>
<dbReference type="PANTHER" id="PTHR24198">
    <property type="entry name" value="ANKYRIN REPEAT AND PROTEIN KINASE DOMAIN-CONTAINING PROTEIN"/>
    <property type="match status" value="1"/>
</dbReference>
<protein>
    <submittedName>
        <fullName evidence="4">Uncharacterized protein</fullName>
    </submittedName>
</protein>
<dbReference type="PANTHER" id="PTHR24198:SF165">
    <property type="entry name" value="ANKYRIN REPEAT-CONTAINING PROTEIN-RELATED"/>
    <property type="match status" value="1"/>
</dbReference>
<dbReference type="InterPro" id="IPR036770">
    <property type="entry name" value="Ankyrin_rpt-contain_sf"/>
</dbReference>
<evidence type="ECO:0000256" key="2">
    <source>
        <dbReference type="ARBA" id="ARBA00023043"/>
    </source>
</evidence>
<evidence type="ECO:0000256" key="1">
    <source>
        <dbReference type="ARBA" id="ARBA00022737"/>
    </source>
</evidence>
<reference evidence="4 5" key="1">
    <citation type="submission" date="2024-09" db="EMBL/GenBank/DDBJ databases">
        <title>Rethinking Asexuality: The Enigmatic Case of Functional Sexual Genes in Lepraria (Stereocaulaceae).</title>
        <authorList>
            <person name="Doellman M."/>
            <person name="Sun Y."/>
            <person name="Barcenas-Pena A."/>
            <person name="Lumbsch H.T."/>
            <person name="Grewe F."/>
        </authorList>
    </citation>
    <scope>NUCLEOTIDE SEQUENCE [LARGE SCALE GENOMIC DNA]</scope>
    <source>
        <strain evidence="4 5">Grewe 0041</strain>
    </source>
</reference>
<dbReference type="EMBL" id="JBHFEH010000024">
    <property type="protein sequence ID" value="KAL2052934.1"/>
    <property type="molecule type" value="Genomic_DNA"/>
</dbReference>